<evidence type="ECO:0000313" key="2">
    <source>
        <dbReference type="Proteomes" id="UP000753802"/>
    </source>
</evidence>
<dbReference type="SUPFAM" id="SSF52540">
    <property type="entry name" value="P-loop containing nucleoside triphosphate hydrolases"/>
    <property type="match status" value="1"/>
</dbReference>
<dbReference type="PANTHER" id="PTHR39206:SF1">
    <property type="entry name" value="SLL8004 PROTEIN"/>
    <property type="match status" value="1"/>
</dbReference>
<organism evidence="1 2">
    <name type="scientific">Sediminibacterium roseum</name>
    <dbReference type="NCBI Taxonomy" id="1978412"/>
    <lineage>
        <taxon>Bacteria</taxon>
        <taxon>Pseudomonadati</taxon>
        <taxon>Bacteroidota</taxon>
        <taxon>Chitinophagia</taxon>
        <taxon>Chitinophagales</taxon>
        <taxon>Chitinophagaceae</taxon>
        <taxon>Sediminibacterium</taxon>
    </lineage>
</organism>
<name>A0ABW9ZVM0_9BACT</name>
<reference evidence="1 2" key="1">
    <citation type="submission" date="2020-01" db="EMBL/GenBank/DDBJ databases">
        <title>Genome analysis.</title>
        <authorList>
            <person name="Wu S."/>
            <person name="Wang G."/>
        </authorList>
    </citation>
    <scope>NUCLEOTIDE SEQUENCE [LARGE SCALE GENOMIC DNA]</scope>
    <source>
        <strain evidence="1 2">SYL130</strain>
    </source>
</reference>
<dbReference type="Proteomes" id="UP000753802">
    <property type="component" value="Unassembled WGS sequence"/>
</dbReference>
<evidence type="ECO:0000313" key="1">
    <source>
        <dbReference type="EMBL" id="NCI49782.1"/>
    </source>
</evidence>
<dbReference type="Gene3D" id="3.40.50.300">
    <property type="entry name" value="P-loop containing nucleotide triphosphate hydrolases"/>
    <property type="match status" value="1"/>
</dbReference>
<sequence>MPVLYILGGANGSGKTTWYNAQVVTGDIDLTIPFINIDNIVLWELGSYTPENLLLGENIAKERMSGHIERKESFMIESNLSKKADYEWIERMQRHGYDTVLYFFGTDNVEINKDRVLNRVAQGGHDVAVPIIEQRHRMGLTYLKSEVLNFTEAYLYDSSEKIPQQMAVLKKGKIIEQVNEPELWVKETLFIAEKLQQKQQRLEQSQRLKPDDIQLLKKLRNVPKNKGRRL</sequence>
<accession>A0ABW9ZVM0</accession>
<dbReference type="EMBL" id="JAACJS010000011">
    <property type="protein sequence ID" value="NCI49782.1"/>
    <property type="molecule type" value="Genomic_DNA"/>
</dbReference>
<dbReference type="RefSeq" id="WP_161818090.1">
    <property type="nucleotide sequence ID" value="NZ_JAACJS010000011.1"/>
</dbReference>
<gene>
    <name evidence="1" type="ORF">GWC95_07605</name>
</gene>
<comment type="caution">
    <text evidence="1">The sequence shown here is derived from an EMBL/GenBank/DDBJ whole genome shotgun (WGS) entry which is preliminary data.</text>
</comment>
<dbReference type="PANTHER" id="PTHR39206">
    <property type="entry name" value="SLL8004 PROTEIN"/>
    <property type="match status" value="1"/>
</dbReference>
<keyword evidence="2" id="KW-1185">Reference proteome</keyword>
<protein>
    <recommendedName>
        <fullName evidence="3">UDP-N-acetylglucosamine kinase</fullName>
    </recommendedName>
</protein>
<proteinExistence type="predicted"/>
<evidence type="ECO:0008006" key="3">
    <source>
        <dbReference type="Google" id="ProtNLM"/>
    </source>
</evidence>
<dbReference type="InterPro" id="IPR027417">
    <property type="entry name" value="P-loop_NTPase"/>
</dbReference>